<evidence type="ECO:0000256" key="3">
    <source>
        <dbReference type="ARBA" id="ARBA00022801"/>
    </source>
</evidence>
<comment type="caution">
    <text evidence="8">The sequence shown here is derived from an EMBL/GenBank/DDBJ whole genome shotgun (WGS) entry which is preliminary data.</text>
</comment>
<dbReference type="GO" id="GO:0005634">
    <property type="term" value="C:nucleus"/>
    <property type="evidence" value="ECO:0007669"/>
    <property type="project" value="TreeGrafter"/>
</dbReference>
<feature type="compositionally biased region" description="Low complexity" evidence="6">
    <location>
        <begin position="79"/>
        <end position="91"/>
    </location>
</feature>
<dbReference type="GO" id="GO:0000027">
    <property type="term" value="P:ribosomal large subunit assembly"/>
    <property type="evidence" value="ECO:0007669"/>
    <property type="project" value="TreeGrafter"/>
</dbReference>
<evidence type="ECO:0000259" key="7">
    <source>
        <dbReference type="SMART" id="SM00479"/>
    </source>
</evidence>
<dbReference type="Proteomes" id="UP001305647">
    <property type="component" value="Unassembled WGS sequence"/>
</dbReference>
<keyword evidence="1" id="KW-0698">rRNA processing</keyword>
<name>A0AAN6Q2V1_9PEZI</name>
<accession>A0AAN6Q2V1</accession>
<feature type="compositionally biased region" description="Basic and acidic residues" evidence="6">
    <location>
        <begin position="298"/>
        <end position="313"/>
    </location>
</feature>
<feature type="region of interest" description="Disordered" evidence="6">
    <location>
        <begin position="298"/>
        <end position="339"/>
    </location>
</feature>
<gene>
    <name evidence="8" type="ORF">N658DRAFT_469021</name>
</gene>
<dbReference type="InterPro" id="IPR012337">
    <property type="entry name" value="RNaseH-like_sf"/>
</dbReference>
<evidence type="ECO:0000313" key="9">
    <source>
        <dbReference type="Proteomes" id="UP001305647"/>
    </source>
</evidence>
<dbReference type="EMBL" id="MU863631">
    <property type="protein sequence ID" value="KAK4102473.1"/>
    <property type="molecule type" value="Genomic_DNA"/>
</dbReference>
<evidence type="ECO:0000256" key="1">
    <source>
        <dbReference type="ARBA" id="ARBA00022552"/>
    </source>
</evidence>
<dbReference type="InterPro" id="IPR047021">
    <property type="entry name" value="REXO1/3/4-like"/>
</dbReference>
<feature type="domain" description="Exonuclease" evidence="7">
    <location>
        <begin position="174"/>
        <end position="384"/>
    </location>
</feature>
<dbReference type="GO" id="GO:0006364">
    <property type="term" value="P:rRNA processing"/>
    <property type="evidence" value="ECO:0007669"/>
    <property type="project" value="UniProtKB-KW"/>
</dbReference>
<evidence type="ECO:0000256" key="2">
    <source>
        <dbReference type="ARBA" id="ARBA00022722"/>
    </source>
</evidence>
<dbReference type="InterPro" id="IPR036397">
    <property type="entry name" value="RNaseH_sf"/>
</dbReference>
<dbReference type="Gene3D" id="3.30.420.10">
    <property type="entry name" value="Ribonuclease H-like superfamily/Ribonuclease H"/>
    <property type="match status" value="1"/>
</dbReference>
<evidence type="ECO:0000256" key="6">
    <source>
        <dbReference type="SAM" id="MobiDB-lite"/>
    </source>
</evidence>
<keyword evidence="9" id="KW-1185">Reference proteome</keyword>
<dbReference type="InterPro" id="IPR013520">
    <property type="entry name" value="Ribonucl_H"/>
</dbReference>
<dbReference type="PANTHER" id="PTHR12801:SF45">
    <property type="entry name" value="RNA EXONUCLEASE 4"/>
    <property type="match status" value="1"/>
</dbReference>
<comment type="function">
    <text evidence="5">Exoribonuclease involved in ribosome biosynthesis. Involved in the processing of ITS1, the internal transcribed spacer localized between the 18S and 5.8S rRNAs.</text>
</comment>
<dbReference type="AlphaFoldDB" id="A0AAN6Q2V1"/>
<sequence length="389" mass="42637">MAPTTQEGTSANAVALYPGTLWRLNDLVASEETLKQAGYVIQELTEEELDRKKRCITCGVRIWKKPRVRTRQNNRPDGQQQQSQPETEQPSAGDGIPTSDYTGNARPKPMLCNFHPGRVAYKYWTCCGKHVSEGPCTGKADHDAPDNQDDQATTISQRWQFHATPPHPQPTHRAAVAIDCEMGTALDGDSELIRLTVIDYLSGETLIDSLVYPDIAMKHFNTRWSGVSRGDMDRSLRRGCCIMGRDAARRAVFAHVGPSTVVVGHGAQNDLAALRWIHHRVVDSHILESAARKEAEVLKAEKERAEGKTEVGDQGKAGQGGTEPAGAKDRKPRTKHHPDGMSLKALAMKHLGRAIQVGNWGHDSLEDALAARDLVQAYIIRAGNSAPLG</sequence>
<protein>
    <recommendedName>
        <fullName evidence="7">Exonuclease domain-containing protein</fullName>
    </recommendedName>
</protein>
<dbReference type="SUPFAM" id="SSF53098">
    <property type="entry name" value="Ribonuclease H-like"/>
    <property type="match status" value="1"/>
</dbReference>
<dbReference type="PANTHER" id="PTHR12801">
    <property type="entry name" value="RNA EXONUCLEASE REXO1 / RECO3 FAMILY MEMBER-RELATED"/>
    <property type="match status" value="1"/>
</dbReference>
<dbReference type="GO" id="GO:0003676">
    <property type="term" value="F:nucleic acid binding"/>
    <property type="evidence" value="ECO:0007669"/>
    <property type="project" value="InterPro"/>
</dbReference>
<reference evidence="8" key="1">
    <citation type="journal article" date="2023" name="Mol. Phylogenet. Evol.">
        <title>Genome-scale phylogeny and comparative genomics of the fungal order Sordariales.</title>
        <authorList>
            <person name="Hensen N."/>
            <person name="Bonometti L."/>
            <person name="Westerberg I."/>
            <person name="Brannstrom I.O."/>
            <person name="Guillou S."/>
            <person name="Cros-Aarteil S."/>
            <person name="Calhoun S."/>
            <person name="Haridas S."/>
            <person name="Kuo A."/>
            <person name="Mondo S."/>
            <person name="Pangilinan J."/>
            <person name="Riley R."/>
            <person name="LaButti K."/>
            <person name="Andreopoulos B."/>
            <person name="Lipzen A."/>
            <person name="Chen C."/>
            <person name="Yan M."/>
            <person name="Daum C."/>
            <person name="Ng V."/>
            <person name="Clum A."/>
            <person name="Steindorff A."/>
            <person name="Ohm R.A."/>
            <person name="Martin F."/>
            <person name="Silar P."/>
            <person name="Natvig D.O."/>
            <person name="Lalanne C."/>
            <person name="Gautier V."/>
            <person name="Ament-Velasquez S.L."/>
            <person name="Kruys A."/>
            <person name="Hutchinson M.I."/>
            <person name="Powell A.J."/>
            <person name="Barry K."/>
            <person name="Miller A.N."/>
            <person name="Grigoriev I.V."/>
            <person name="Debuchy R."/>
            <person name="Gladieux P."/>
            <person name="Hiltunen Thoren M."/>
            <person name="Johannesson H."/>
        </authorList>
    </citation>
    <scope>NUCLEOTIDE SEQUENCE</scope>
    <source>
        <strain evidence="8">CBS 757.83</strain>
    </source>
</reference>
<reference evidence="8" key="2">
    <citation type="submission" date="2023-05" db="EMBL/GenBank/DDBJ databases">
        <authorList>
            <consortium name="Lawrence Berkeley National Laboratory"/>
            <person name="Steindorff A."/>
            <person name="Hensen N."/>
            <person name="Bonometti L."/>
            <person name="Westerberg I."/>
            <person name="Brannstrom I.O."/>
            <person name="Guillou S."/>
            <person name="Cros-Aarteil S."/>
            <person name="Calhoun S."/>
            <person name="Haridas S."/>
            <person name="Kuo A."/>
            <person name="Mondo S."/>
            <person name="Pangilinan J."/>
            <person name="Riley R."/>
            <person name="Labutti K."/>
            <person name="Andreopoulos B."/>
            <person name="Lipzen A."/>
            <person name="Chen C."/>
            <person name="Yanf M."/>
            <person name="Daum C."/>
            <person name="Ng V."/>
            <person name="Clum A."/>
            <person name="Ohm R."/>
            <person name="Martin F."/>
            <person name="Silar P."/>
            <person name="Natvig D."/>
            <person name="Lalanne C."/>
            <person name="Gautier V."/>
            <person name="Ament-Velasquez S.L."/>
            <person name="Kruys A."/>
            <person name="Hutchinson M.I."/>
            <person name="Powell A.J."/>
            <person name="Barry K."/>
            <person name="Miller A.N."/>
            <person name="Grigoriev I.V."/>
            <person name="Debuchy R."/>
            <person name="Gladieux P."/>
            <person name="Thoren M.H."/>
            <person name="Johannesson H."/>
        </authorList>
    </citation>
    <scope>NUCLEOTIDE SEQUENCE</scope>
    <source>
        <strain evidence="8">CBS 757.83</strain>
    </source>
</reference>
<feature type="region of interest" description="Disordered" evidence="6">
    <location>
        <begin position="67"/>
        <end position="103"/>
    </location>
</feature>
<evidence type="ECO:0000256" key="4">
    <source>
        <dbReference type="ARBA" id="ARBA00022839"/>
    </source>
</evidence>
<keyword evidence="2" id="KW-0540">Nuclease</keyword>
<keyword evidence="3" id="KW-0378">Hydrolase</keyword>
<evidence type="ECO:0000313" key="8">
    <source>
        <dbReference type="EMBL" id="KAK4102473.1"/>
    </source>
</evidence>
<dbReference type="CDD" id="cd06137">
    <property type="entry name" value="DEDDh_RNase"/>
    <property type="match status" value="1"/>
</dbReference>
<proteinExistence type="predicted"/>
<keyword evidence="4" id="KW-0269">Exonuclease</keyword>
<organism evidence="8 9">
    <name type="scientific">Parathielavia hyrcaniae</name>
    <dbReference type="NCBI Taxonomy" id="113614"/>
    <lineage>
        <taxon>Eukaryota</taxon>
        <taxon>Fungi</taxon>
        <taxon>Dikarya</taxon>
        <taxon>Ascomycota</taxon>
        <taxon>Pezizomycotina</taxon>
        <taxon>Sordariomycetes</taxon>
        <taxon>Sordariomycetidae</taxon>
        <taxon>Sordariales</taxon>
        <taxon>Chaetomiaceae</taxon>
        <taxon>Parathielavia</taxon>
    </lineage>
</organism>
<dbReference type="GO" id="GO:0004527">
    <property type="term" value="F:exonuclease activity"/>
    <property type="evidence" value="ECO:0007669"/>
    <property type="project" value="UniProtKB-KW"/>
</dbReference>
<dbReference type="SMART" id="SM00479">
    <property type="entry name" value="EXOIII"/>
    <property type="match status" value="1"/>
</dbReference>
<evidence type="ECO:0000256" key="5">
    <source>
        <dbReference type="ARBA" id="ARBA00025599"/>
    </source>
</evidence>